<dbReference type="InterPro" id="IPR032466">
    <property type="entry name" value="Metal_Hydrolase"/>
</dbReference>
<dbReference type="Gene3D" id="2.30.40.10">
    <property type="entry name" value="Urease, subunit C, domain 1"/>
    <property type="match status" value="1"/>
</dbReference>
<keyword evidence="2" id="KW-0378">Hydrolase</keyword>
<keyword evidence="3" id="KW-1185">Reference proteome</keyword>
<dbReference type="SUPFAM" id="SSF51556">
    <property type="entry name" value="Metallo-dependent hydrolases"/>
    <property type="match status" value="1"/>
</dbReference>
<dbReference type="EMBL" id="RPFW01000009">
    <property type="protein sequence ID" value="TVZ00303.1"/>
    <property type="molecule type" value="Genomic_DNA"/>
</dbReference>
<dbReference type="AlphaFoldDB" id="A0A6P2BSQ5"/>
<dbReference type="SUPFAM" id="SSF51338">
    <property type="entry name" value="Composite domain of metallo-dependent hydrolases"/>
    <property type="match status" value="1"/>
</dbReference>
<dbReference type="PANTHER" id="PTHR22642">
    <property type="entry name" value="IMIDAZOLONEPROPIONASE"/>
    <property type="match status" value="1"/>
</dbReference>
<accession>A0A6P2BSQ5</accession>
<dbReference type="Proteomes" id="UP000460272">
    <property type="component" value="Unassembled WGS sequence"/>
</dbReference>
<dbReference type="InterPro" id="IPR033932">
    <property type="entry name" value="YtcJ-like"/>
</dbReference>
<dbReference type="CDD" id="cd01300">
    <property type="entry name" value="YtcJ_like"/>
    <property type="match status" value="1"/>
</dbReference>
<protein>
    <submittedName>
        <fullName evidence="2">Amidohydrolase</fullName>
    </submittedName>
</protein>
<evidence type="ECO:0000313" key="2">
    <source>
        <dbReference type="EMBL" id="TVZ00303.1"/>
    </source>
</evidence>
<dbReference type="PANTHER" id="PTHR22642:SF2">
    <property type="entry name" value="PROTEIN LONG AFTER FAR-RED 3"/>
    <property type="match status" value="1"/>
</dbReference>
<dbReference type="InterPro" id="IPR011059">
    <property type="entry name" value="Metal-dep_hydrolase_composite"/>
</dbReference>
<dbReference type="Gene3D" id="3.10.310.70">
    <property type="match status" value="1"/>
</dbReference>
<proteinExistence type="predicted"/>
<dbReference type="OrthoDB" id="3238066at2"/>
<gene>
    <name evidence="2" type="ORF">EAS64_37310</name>
</gene>
<dbReference type="RefSeq" id="WP_145861002.1">
    <property type="nucleotide sequence ID" value="NZ_RPFW01000009.1"/>
</dbReference>
<evidence type="ECO:0000313" key="3">
    <source>
        <dbReference type="Proteomes" id="UP000460272"/>
    </source>
</evidence>
<dbReference type="GO" id="GO:0016810">
    <property type="term" value="F:hydrolase activity, acting on carbon-nitrogen (but not peptide) bonds"/>
    <property type="evidence" value="ECO:0007669"/>
    <property type="project" value="InterPro"/>
</dbReference>
<name>A0A6P2BSQ5_9ACTN</name>
<feature type="domain" description="Amidohydrolase 3" evidence="1">
    <location>
        <begin position="54"/>
        <end position="543"/>
    </location>
</feature>
<organism evidence="2 3">
    <name type="scientific">Trebonia kvetii</name>
    <dbReference type="NCBI Taxonomy" id="2480626"/>
    <lineage>
        <taxon>Bacteria</taxon>
        <taxon>Bacillati</taxon>
        <taxon>Actinomycetota</taxon>
        <taxon>Actinomycetes</taxon>
        <taxon>Streptosporangiales</taxon>
        <taxon>Treboniaceae</taxon>
        <taxon>Trebonia</taxon>
    </lineage>
</organism>
<dbReference type="InterPro" id="IPR013108">
    <property type="entry name" value="Amidohydro_3"/>
</dbReference>
<comment type="caution">
    <text evidence="2">The sequence shown here is derived from an EMBL/GenBank/DDBJ whole genome shotgun (WGS) entry which is preliminary data.</text>
</comment>
<dbReference type="Pfam" id="PF07969">
    <property type="entry name" value="Amidohydro_3"/>
    <property type="match status" value="1"/>
</dbReference>
<dbReference type="Gene3D" id="3.20.20.140">
    <property type="entry name" value="Metal-dependent hydrolases"/>
    <property type="match status" value="1"/>
</dbReference>
<reference evidence="2 3" key="1">
    <citation type="submission" date="2018-11" db="EMBL/GenBank/DDBJ databases">
        <title>Trebonia kvetii gen.nov., sp.nov., a novel acidophilic actinobacterium, and proposal of the new actinobacterial family Treboniaceae fam. nov.</title>
        <authorList>
            <person name="Rapoport D."/>
            <person name="Sagova-Mareckova M."/>
            <person name="Sedlacek I."/>
            <person name="Provaznik J."/>
            <person name="Kralova S."/>
            <person name="Pavlinic D."/>
            <person name="Benes V."/>
            <person name="Kopecky J."/>
        </authorList>
    </citation>
    <scope>NUCLEOTIDE SEQUENCE [LARGE SCALE GENOMIC DNA]</scope>
    <source>
        <strain evidence="2 3">15Tr583</strain>
    </source>
</reference>
<evidence type="ECO:0000259" key="1">
    <source>
        <dbReference type="Pfam" id="PF07969"/>
    </source>
</evidence>
<sequence length="548" mass="57570">MPLEPDLLLVNARVLTMDPARPLAAAVAVTGGRIAAVYDRAPATADRAGVPPSRIIDLGGATLVPGFHDAHNHMTGFGLSLTEIDLRADSLDELYASVAARAAATPAGEWVIGSGYDQNKLGAHPDRDALDAAAPGHRVWLKHTSGHFCVVNSLVLRDLGIDESAPFVDGGRVSADAAGRPNGLLEERAQELVGRLTMPYPLSALTDAVAAAGERYLAEGLTSVTEAGVGGGWVGLSPVDFTAFTAAREQGRLHVRTELMVVSDAFHPLAAHPADGIETGIDLGLRTGFGDDWIRLGPMKIFTDGSLVGRTAAMTAPYEGEESNSGYLQADAARLRATMIAAHRAGWRVAAHAIGDRAIDLALDAFDEAARRYPRPDVRHRIEHFAAARPDQVARAAALGVIAVGQGRFATEIGDGMLAAVGPGRHSWLYRQRSLLDAGMVLPGSSDRPVVTGTPLLGIHDMVNRRTASGAPFNAAEAVTAAEALRAYTWGSAYASKAEHVKGSIEAGKLADFTVLSEDPTLVSPGRIVGLEVVATITGGELRYSRLD</sequence>